<feature type="signal peptide" evidence="2">
    <location>
        <begin position="1"/>
        <end position="29"/>
    </location>
</feature>
<protein>
    <recommendedName>
        <fullName evidence="5">Secreted protein</fullName>
    </recommendedName>
</protein>
<name>A0A517YTA9_9BACT</name>
<dbReference type="Proteomes" id="UP000317369">
    <property type="component" value="Chromosome"/>
</dbReference>
<dbReference type="KEGG" id="pcor:KS4_15060"/>
<feature type="region of interest" description="Disordered" evidence="1">
    <location>
        <begin position="34"/>
        <end position="57"/>
    </location>
</feature>
<sequence precursor="true">MMRGLSRFVMIFAAAIAFVLGSASLYSQAQDSENEEAGVGQAPAVIDTSDTGKATDVPESDEVMRELLLKRKKPPVITPSRRPDVEPNKEALPVMPAATVNIDPTVLGVAPGDELPPLLVDGTMVVNRTGRLKRTPEGFQIFVFEADDSEKPERPLIMQPCKKLESMEKIVQELGDRVIFTVSGQVQLYRNNNYLLPTMVKLDYERDNLSN</sequence>
<evidence type="ECO:0008006" key="5">
    <source>
        <dbReference type="Google" id="ProtNLM"/>
    </source>
</evidence>
<evidence type="ECO:0000313" key="4">
    <source>
        <dbReference type="Proteomes" id="UP000317369"/>
    </source>
</evidence>
<proteinExistence type="predicted"/>
<evidence type="ECO:0000256" key="2">
    <source>
        <dbReference type="SAM" id="SignalP"/>
    </source>
</evidence>
<gene>
    <name evidence="3" type="ORF">KS4_15060</name>
</gene>
<keyword evidence="4" id="KW-1185">Reference proteome</keyword>
<feature type="chain" id="PRO_5021705209" description="Secreted protein" evidence="2">
    <location>
        <begin position="30"/>
        <end position="211"/>
    </location>
</feature>
<accession>A0A517YTA9</accession>
<evidence type="ECO:0000256" key="1">
    <source>
        <dbReference type="SAM" id="MobiDB-lite"/>
    </source>
</evidence>
<dbReference type="EMBL" id="CP036425">
    <property type="protein sequence ID" value="QDU33458.1"/>
    <property type="molecule type" value="Genomic_DNA"/>
</dbReference>
<reference evidence="3 4" key="1">
    <citation type="submission" date="2019-02" db="EMBL/GenBank/DDBJ databases">
        <title>Deep-cultivation of Planctomycetes and their phenomic and genomic characterization uncovers novel biology.</title>
        <authorList>
            <person name="Wiegand S."/>
            <person name="Jogler M."/>
            <person name="Boedeker C."/>
            <person name="Pinto D."/>
            <person name="Vollmers J."/>
            <person name="Rivas-Marin E."/>
            <person name="Kohn T."/>
            <person name="Peeters S.H."/>
            <person name="Heuer A."/>
            <person name="Rast P."/>
            <person name="Oberbeckmann S."/>
            <person name="Bunk B."/>
            <person name="Jeske O."/>
            <person name="Meyerdierks A."/>
            <person name="Storesund J.E."/>
            <person name="Kallscheuer N."/>
            <person name="Luecker S."/>
            <person name="Lage O.M."/>
            <person name="Pohl T."/>
            <person name="Merkel B.J."/>
            <person name="Hornburger P."/>
            <person name="Mueller R.-W."/>
            <person name="Bruemmer F."/>
            <person name="Labrenz M."/>
            <person name="Spormann A.M."/>
            <person name="Op den Camp H."/>
            <person name="Overmann J."/>
            <person name="Amann R."/>
            <person name="Jetten M.S.M."/>
            <person name="Mascher T."/>
            <person name="Medema M.H."/>
            <person name="Devos D.P."/>
            <person name="Kaster A.-K."/>
            <person name="Ovreas L."/>
            <person name="Rohde M."/>
            <person name="Galperin M.Y."/>
            <person name="Jogler C."/>
        </authorList>
    </citation>
    <scope>NUCLEOTIDE SEQUENCE [LARGE SCALE GENOMIC DNA]</scope>
    <source>
        <strain evidence="3 4">KS4</strain>
    </source>
</reference>
<organism evidence="3 4">
    <name type="scientific">Poriferisphaera corsica</name>
    <dbReference type="NCBI Taxonomy" id="2528020"/>
    <lineage>
        <taxon>Bacteria</taxon>
        <taxon>Pseudomonadati</taxon>
        <taxon>Planctomycetota</taxon>
        <taxon>Phycisphaerae</taxon>
        <taxon>Phycisphaerales</taxon>
        <taxon>Phycisphaeraceae</taxon>
        <taxon>Poriferisphaera</taxon>
    </lineage>
</organism>
<evidence type="ECO:0000313" key="3">
    <source>
        <dbReference type="EMBL" id="QDU33458.1"/>
    </source>
</evidence>
<dbReference type="AlphaFoldDB" id="A0A517YTA9"/>
<keyword evidence="2" id="KW-0732">Signal</keyword>